<dbReference type="Gene3D" id="1.10.287.470">
    <property type="entry name" value="Helix hairpin bin"/>
    <property type="match status" value="1"/>
</dbReference>
<dbReference type="Proteomes" id="UP000199603">
    <property type="component" value="Unassembled WGS sequence"/>
</dbReference>
<dbReference type="Pfam" id="PF25989">
    <property type="entry name" value="YknX_C"/>
    <property type="match status" value="1"/>
</dbReference>
<dbReference type="AlphaFoldDB" id="A0A1G6XCN8"/>
<dbReference type="Gene3D" id="2.40.50.100">
    <property type="match status" value="1"/>
</dbReference>
<dbReference type="GO" id="GO:1990281">
    <property type="term" value="C:efflux pump complex"/>
    <property type="evidence" value="ECO:0007669"/>
    <property type="project" value="TreeGrafter"/>
</dbReference>
<dbReference type="PANTHER" id="PTHR30469">
    <property type="entry name" value="MULTIDRUG RESISTANCE PROTEIN MDTA"/>
    <property type="match status" value="1"/>
</dbReference>
<dbReference type="Gene3D" id="2.40.30.170">
    <property type="match status" value="1"/>
</dbReference>
<dbReference type="Pfam" id="PF25917">
    <property type="entry name" value="BSH_RND"/>
    <property type="match status" value="1"/>
</dbReference>
<dbReference type="Pfam" id="PF26002">
    <property type="entry name" value="Beta-barrel_AprE"/>
    <property type="match status" value="1"/>
</dbReference>
<proteinExistence type="inferred from homology"/>
<dbReference type="STRING" id="265719.SAMN04488509_106160"/>
<feature type="domain" description="YknX-like C-terminal permuted SH3-like" evidence="3">
    <location>
        <begin position="306"/>
        <end position="365"/>
    </location>
</feature>
<organism evidence="5 6">
    <name type="scientific">Aquimonas voraii</name>
    <dbReference type="NCBI Taxonomy" id="265719"/>
    <lineage>
        <taxon>Bacteria</taxon>
        <taxon>Pseudomonadati</taxon>
        <taxon>Pseudomonadota</taxon>
        <taxon>Gammaproteobacteria</taxon>
        <taxon>Lysobacterales</taxon>
        <taxon>Lysobacteraceae</taxon>
        <taxon>Aquimonas</taxon>
    </lineage>
</organism>
<reference evidence="5 6" key="1">
    <citation type="submission" date="2016-10" db="EMBL/GenBank/DDBJ databases">
        <authorList>
            <person name="de Groot N.N."/>
        </authorList>
    </citation>
    <scope>NUCLEOTIDE SEQUENCE [LARGE SCALE GENOMIC DNA]</scope>
    <source>
        <strain evidence="5 6">DSM 16957</strain>
    </source>
</reference>
<evidence type="ECO:0000313" key="5">
    <source>
        <dbReference type="EMBL" id="SDD75792.1"/>
    </source>
</evidence>
<dbReference type="EMBL" id="FNAG01000006">
    <property type="protein sequence ID" value="SDD75792.1"/>
    <property type="molecule type" value="Genomic_DNA"/>
</dbReference>
<evidence type="ECO:0000259" key="3">
    <source>
        <dbReference type="Pfam" id="PF25989"/>
    </source>
</evidence>
<feature type="domain" description="Multidrug resistance protein MdtA-like barrel-sandwich hybrid" evidence="2">
    <location>
        <begin position="56"/>
        <end position="206"/>
    </location>
</feature>
<protein>
    <submittedName>
        <fullName evidence="5">HlyD family secretion protein</fullName>
    </submittedName>
</protein>
<evidence type="ECO:0000259" key="2">
    <source>
        <dbReference type="Pfam" id="PF25917"/>
    </source>
</evidence>
<dbReference type="GO" id="GO:0015562">
    <property type="term" value="F:efflux transmembrane transporter activity"/>
    <property type="evidence" value="ECO:0007669"/>
    <property type="project" value="TreeGrafter"/>
</dbReference>
<dbReference type="InterPro" id="IPR058637">
    <property type="entry name" value="YknX-like_C"/>
</dbReference>
<dbReference type="RefSeq" id="WP_091242889.1">
    <property type="nucleotide sequence ID" value="NZ_FNAG01000006.1"/>
</dbReference>
<evidence type="ECO:0000313" key="6">
    <source>
        <dbReference type="Proteomes" id="UP000199603"/>
    </source>
</evidence>
<name>A0A1G6XCN8_9GAMM</name>
<evidence type="ECO:0000259" key="4">
    <source>
        <dbReference type="Pfam" id="PF26002"/>
    </source>
</evidence>
<dbReference type="OrthoDB" id="9806939at2"/>
<dbReference type="InterPro" id="IPR006143">
    <property type="entry name" value="RND_pump_MFP"/>
</dbReference>
<dbReference type="Gene3D" id="2.40.420.20">
    <property type="match status" value="1"/>
</dbReference>
<dbReference type="SUPFAM" id="SSF111369">
    <property type="entry name" value="HlyD-like secretion proteins"/>
    <property type="match status" value="1"/>
</dbReference>
<dbReference type="InterPro" id="IPR058982">
    <property type="entry name" value="Beta-barrel_AprE"/>
</dbReference>
<dbReference type="PANTHER" id="PTHR30469:SF15">
    <property type="entry name" value="HLYD FAMILY OF SECRETION PROTEINS"/>
    <property type="match status" value="1"/>
</dbReference>
<evidence type="ECO:0000256" key="1">
    <source>
        <dbReference type="ARBA" id="ARBA00009477"/>
    </source>
</evidence>
<comment type="similarity">
    <text evidence="1">Belongs to the membrane fusion protein (MFP) (TC 8.A.1) family.</text>
</comment>
<feature type="domain" description="AprE-like beta-barrel" evidence="4">
    <location>
        <begin position="221"/>
        <end position="300"/>
    </location>
</feature>
<dbReference type="InterPro" id="IPR058625">
    <property type="entry name" value="MdtA-like_BSH"/>
</dbReference>
<keyword evidence="6" id="KW-1185">Reference proteome</keyword>
<gene>
    <name evidence="5" type="ORF">SAMN04488509_106160</name>
</gene>
<dbReference type="NCBIfam" id="TIGR01730">
    <property type="entry name" value="RND_mfp"/>
    <property type="match status" value="1"/>
</dbReference>
<sequence>MRKPLIALAIAAGLGLVLWAGSRGGQQVPQVDVAEVERGALNDTALASGNLVYETQIQLRSEVTGRVAEVLVEEGQRVQRGDLLMRLDQEAFQADLDAADAGVRAAEIEIRSRRARLADLSRQLERQRALRERGLVGQDGFEQLQSQHEIARIAVEAGEQTLAQAQAQRELSRDRLQRTLFTAPIDGVMISVDIKPGETVIAGTTNIVGSDLMVLADPSVLLAELRVDEADIARIRLGQPVQVFAAAHPNTPLTGTVVQIGTSARAQGVSQSLSFKVQVQIDPTELVLHPGMSCRAEIETAQGEPGLNVPVAAVRKEGEQHYVWRVGSEQVAERVDVEVGMANDFSQEVRGELKEGDRVVTGPGRVLASLTVGQPLRLREGAAEAAADGDADQ</sequence>
<accession>A0A1G6XCN8</accession>